<dbReference type="EMBL" id="DRIH01000059">
    <property type="protein sequence ID" value="HEC67553.1"/>
    <property type="molecule type" value="Genomic_DNA"/>
</dbReference>
<dbReference type="Proteomes" id="UP000885738">
    <property type="component" value="Unassembled WGS sequence"/>
</dbReference>
<sequence>MHIRKKIPKVSICIPTYNQGKFIRETIESAINQDFDDYEIVISNNQCTDDTDLIVRSFQSNKIKYIVQPRHLPIMTQNWNACVKASNGKYVCLLSSDDVLNPNFLYEQVHLLEKYPKVAFAHSAVELIDEQGKTIGLEKSIHPSFVRDGTKEFLRYIWGPKCVLVSVLFRRDLFNIVGGFDERYHIVGDWALWLKLLKYGGVAYNEKVLAKYRVYTTSARGSSKEKIMHCKERFKLLDETFSNWPKHVPYNDKLREKVMRSFALSTLTAAVEVSDQSERKLLISLALSKSNSFRVRLKANLINQGFGPVISFTNKAKWHLRQWVKKILYP</sequence>
<dbReference type="InterPro" id="IPR001173">
    <property type="entry name" value="Glyco_trans_2-like"/>
</dbReference>
<dbReference type="AlphaFoldDB" id="A0A7C2AD13"/>
<accession>A0A7C2AD13</accession>
<dbReference type="Pfam" id="PF00535">
    <property type="entry name" value="Glycos_transf_2"/>
    <property type="match status" value="1"/>
</dbReference>
<dbReference type="PANTHER" id="PTHR43685:SF2">
    <property type="entry name" value="GLYCOSYLTRANSFERASE 2-LIKE DOMAIN-CONTAINING PROTEIN"/>
    <property type="match status" value="1"/>
</dbReference>
<proteinExistence type="predicted"/>
<protein>
    <submittedName>
        <fullName evidence="2">Glycosyltransferase</fullName>
    </submittedName>
</protein>
<comment type="caution">
    <text evidence="2">The sequence shown here is derived from an EMBL/GenBank/DDBJ whole genome shotgun (WGS) entry which is preliminary data.</text>
</comment>
<gene>
    <name evidence="2" type="ORF">ENI35_01875</name>
</gene>
<evidence type="ECO:0000313" key="2">
    <source>
        <dbReference type="EMBL" id="HEC67553.1"/>
    </source>
</evidence>
<dbReference type="PANTHER" id="PTHR43685">
    <property type="entry name" value="GLYCOSYLTRANSFERASE"/>
    <property type="match status" value="1"/>
</dbReference>
<feature type="domain" description="Glycosyltransferase 2-like" evidence="1">
    <location>
        <begin position="11"/>
        <end position="174"/>
    </location>
</feature>
<organism evidence="2">
    <name type="scientific">Desulfofervidus auxilii</name>
    <dbReference type="NCBI Taxonomy" id="1621989"/>
    <lineage>
        <taxon>Bacteria</taxon>
        <taxon>Pseudomonadati</taxon>
        <taxon>Thermodesulfobacteriota</taxon>
        <taxon>Candidatus Desulfofervidia</taxon>
        <taxon>Candidatus Desulfofervidales</taxon>
        <taxon>Candidatus Desulfofervidaceae</taxon>
        <taxon>Candidatus Desulfofervidus</taxon>
    </lineage>
</organism>
<dbReference type="InterPro" id="IPR029044">
    <property type="entry name" value="Nucleotide-diphossugar_trans"/>
</dbReference>
<evidence type="ECO:0000259" key="1">
    <source>
        <dbReference type="Pfam" id="PF00535"/>
    </source>
</evidence>
<dbReference type="InterPro" id="IPR050834">
    <property type="entry name" value="Glycosyltransf_2"/>
</dbReference>
<dbReference type="Gene3D" id="3.90.550.10">
    <property type="entry name" value="Spore Coat Polysaccharide Biosynthesis Protein SpsA, Chain A"/>
    <property type="match status" value="1"/>
</dbReference>
<name>A0A7C2AD13_DESA2</name>
<reference evidence="2" key="1">
    <citation type="journal article" date="2020" name="mSystems">
        <title>Genome- and Community-Level Interaction Insights into Carbon Utilization and Element Cycling Functions of Hydrothermarchaeota in Hydrothermal Sediment.</title>
        <authorList>
            <person name="Zhou Z."/>
            <person name="Liu Y."/>
            <person name="Xu W."/>
            <person name="Pan J."/>
            <person name="Luo Z.H."/>
            <person name="Li M."/>
        </authorList>
    </citation>
    <scope>NUCLEOTIDE SEQUENCE [LARGE SCALE GENOMIC DNA]</scope>
    <source>
        <strain evidence="2">HyVt-389</strain>
    </source>
</reference>
<dbReference type="SUPFAM" id="SSF53448">
    <property type="entry name" value="Nucleotide-diphospho-sugar transferases"/>
    <property type="match status" value="1"/>
</dbReference>